<dbReference type="Proteomes" id="UP000324748">
    <property type="component" value="Unassembled WGS sequence"/>
</dbReference>
<name>A0A5B0RSM2_PUCGR</name>
<sequence>MQTASTSTPSDMPPPNAGAKPPVPAQAASATEKHPEARKELPTEPTKESVSTRKLVWLLLATQQASIAQSHADREAAMAKQLPSTDCIARLEDALLLMTVKQETHDGPSQPTDRV</sequence>
<gene>
    <name evidence="2" type="ORF">PGT21_029396</name>
    <name evidence="3" type="ORF">PGTUg99_003040</name>
</gene>
<evidence type="ECO:0000313" key="5">
    <source>
        <dbReference type="Proteomes" id="UP000325313"/>
    </source>
</evidence>
<dbReference type="AlphaFoldDB" id="A0A5B0RSM2"/>
<organism evidence="3 5">
    <name type="scientific">Puccinia graminis f. sp. tritici</name>
    <dbReference type="NCBI Taxonomy" id="56615"/>
    <lineage>
        <taxon>Eukaryota</taxon>
        <taxon>Fungi</taxon>
        <taxon>Dikarya</taxon>
        <taxon>Basidiomycota</taxon>
        <taxon>Pucciniomycotina</taxon>
        <taxon>Pucciniomycetes</taxon>
        <taxon>Pucciniales</taxon>
        <taxon>Pucciniaceae</taxon>
        <taxon>Puccinia</taxon>
    </lineage>
</organism>
<accession>A0A5B0RSM2</accession>
<comment type="caution">
    <text evidence="3">The sequence shown here is derived from an EMBL/GenBank/DDBJ whole genome shotgun (WGS) entry which is preliminary data.</text>
</comment>
<reference evidence="4 5" key="1">
    <citation type="submission" date="2019-05" db="EMBL/GenBank/DDBJ databases">
        <title>Emergence of the Ug99 lineage of the wheat stem rust pathogen through somatic hybridization.</title>
        <authorList>
            <person name="Li F."/>
            <person name="Upadhyaya N.M."/>
            <person name="Sperschneider J."/>
            <person name="Matny O."/>
            <person name="Nguyen-Phuc H."/>
            <person name="Mago R."/>
            <person name="Raley C."/>
            <person name="Miller M.E."/>
            <person name="Silverstein K.A.T."/>
            <person name="Henningsen E."/>
            <person name="Hirsch C.D."/>
            <person name="Visser B."/>
            <person name="Pretorius Z.A."/>
            <person name="Steffenson B.J."/>
            <person name="Schwessinger B."/>
            <person name="Dodds P.N."/>
            <person name="Figueroa M."/>
        </authorList>
    </citation>
    <scope>NUCLEOTIDE SEQUENCE [LARGE SCALE GENOMIC DNA]</scope>
    <source>
        <strain evidence="2">21-0</strain>
        <strain evidence="3 5">Ug99</strain>
    </source>
</reference>
<proteinExistence type="predicted"/>
<feature type="compositionally biased region" description="Pro residues" evidence="1">
    <location>
        <begin position="11"/>
        <end position="24"/>
    </location>
</feature>
<protein>
    <submittedName>
        <fullName evidence="3">Uncharacterized protein</fullName>
    </submittedName>
</protein>
<dbReference type="EMBL" id="VDEP01000142">
    <property type="protein sequence ID" value="KAA1128302.1"/>
    <property type="molecule type" value="Genomic_DNA"/>
</dbReference>
<feature type="compositionally biased region" description="Polar residues" evidence="1">
    <location>
        <begin position="1"/>
        <end position="10"/>
    </location>
</feature>
<evidence type="ECO:0000256" key="1">
    <source>
        <dbReference type="SAM" id="MobiDB-lite"/>
    </source>
</evidence>
<evidence type="ECO:0000313" key="4">
    <source>
        <dbReference type="Proteomes" id="UP000324748"/>
    </source>
</evidence>
<evidence type="ECO:0000313" key="2">
    <source>
        <dbReference type="EMBL" id="KAA1066373.1"/>
    </source>
</evidence>
<feature type="region of interest" description="Disordered" evidence="1">
    <location>
        <begin position="1"/>
        <end position="51"/>
    </location>
</feature>
<feature type="compositionally biased region" description="Basic and acidic residues" evidence="1">
    <location>
        <begin position="31"/>
        <end position="51"/>
    </location>
</feature>
<evidence type="ECO:0000313" key="3">
    <source>
        <dbReference type="EMBL" id="KAA1128302.1"/>
    </source>
</evidence>
<keyword evidence="4" id="KW-1185">Reference proteome</keyword>
<dbReference type="Proteomes" id="UP000325313">
    <property type="component" value="Unassembled WGS sequence"/>
</dbReference>
<dbReference type="EMBL" id="VSWC01000196">
    <property type="protein sequence ID" value="KAA1066373.1"/>
    <property type="molecule type" value="Genomic_DNA"/>
</dbReference>